<dbReference type="GeneID" id="6068932"/>
<dbReference type="KEGG" id="lbc:LACBIDRAFT_321354"/>
<dbReference type="RefSeq" id="XP_001873695.1">
    <property type="nucleotide sequence ID" value="XM_001873660.1"/>
</dbReference>
<evidence type="ECO:0000313" key="3">
    <source>
        <dbReference type="Proteomes" id="UP000001194"/>
    </source>
</evidence>
<reference evidence="2 3" key="1">
    <citation type="journal article" date="2008" name="Nature">
        <title>The genome of Laccaria bicolor provides insights into mycorrhizal symbiosis.</title>
        <authorList>
            <person name="Martin F."/>
            <person name="Aerts A."/>
            <person name="Ahren D."/>
            <person name="Brun A."/>
            <person name="Danchin E.G.J."/>
            <person name="Duchaussoy F."/>
            <person name="Gibon J."/>
            <person name="Kohler A."/>
            <person name="Lindquist E."/>
            <person name="Pereda V."/>
            <person name="Salamov A."/>
            <person name="Shapiro H.J."/>
            <person name="Wuyts J."/>
            <person name="Blaudez D."/>
            <person name="Buee M."/>
            <person name="Brokstein P."/>
            <person name="Canbaeck B."/>
            <person name="Cohen D."/>
            <person name="Courty P.E."/>
            <person name="Coutinho P.M."/>
            <person name="Delaruelle C."/>
            <person name="Detter J.C."/>
            <person name="Deveau A."/>
            <person name="DiFazio S."/>
            <person name="Duplessis S."/>
            <person name="Fraissinet-Tachet L."/>
            <person name="Lucic E."/>
            <person name="Frey-Klett P."/>
            <person name="Fourrey C."/>
            <person name="Feussner I."/>
            <person name="Gay G."/>
            <person name="Grimwood J."/>
            <person name="Hoegger P.J."/>
            <person name="Jain P."/>
            <person name="Kilaru S."/>
            <person name="Labbe J."/>
            <person name="Lin Y.C."/>
            <person name="Legue V."/>
            <person name="Le Tacon F."/>
            <person name="Marmeisse R."/>
            <person name="Melayah D."/>
            <person name="Montanini B."/>
            <person name="Muratet M."/>
            <person name="Nehls U."/>
            <person name="Niculita-Hirzel H."/>
            <person name="Oudot-Le Secq M.P."/>
            <person name="Peter M."/>
            <person name="Quesneville H."/>
            <person name="Rajashekar B."/>
            <person name="Reich M."/>
            <person name="Rouhier N."/>
            <person name="Schmutz J."/>
            <person name="Yin T."/>
            <person name="Chalot M."/>
            <person name="Henrissat B."/>
            <person name="Kuees U."/>
            <person name="Lucas S."/>
            <person name="Van de Peer Y."/>
            <person name="Podila G.K."/>
            <person name="Polle A."/>
            <person name="Pukkila P.J."/>
            <person name="Richardson P.M."/>
            <person name="Rouze P."/>
            <person name="Sanders I.R."/>
            <person name="Stajich J.E."/>
            <person name="Tunlid A."/>
            <person name="Tuskan G."/>
            <person name="Grigoriev I.V."/>
        </authorList>
    </citation>
    <scope>NUCLEOTIDE SEQUENCE [LARGE SCALE GENOMIC DNA]</scope>
    <source>
        <strain evidence="3">S238N-H82 / ATCC MYA-4686</strain>
    </source>
</reference>
<keyword evidence="3" id="KW-1185">Reference proteome</keyword>
<dbReference type="HOGENOM" id="CLU_033651_4_0_1"/>
<evidence type="ECO:0000256" key="1">
    <source>
        <dbReference type="SAM" id="MobiDB-lite"/>
    </source>
</evidence>
<dbReference type="EMBL" id="DS547091">
    <property type="protein sequence ID" value="EDR15487.1"/>
    <property type="molecule type" value="Genomic_DNA"/>
</dbReference>
<accession>B0CPX1</accession>
<dbReference type="AlphaFoldDB" id="B0CPX1"/>
<gene>
    <name evidence="2" type="ORF">LACBIDRAFT_321354</name>
</gene>
<feature type="compositionally biased region" description="Basic and acidic residues" evidence="1">
    <location>
        <begin position="1"/>
        <end position="19"/>
    </location>
</feature>
<evidence type="ECO:0000313" key="2">
    <source>
        <dbReference type="EMBL" id="EDR15487.1"/>
    </source>
</evidence>
<proteinExistence type="predicted"/>
<feature type="region of interest" description="Disordered" evidence="1">
    <location>
        <begin position="1"/>
        <end position="26"/>
    </location>
</feature>
<dbReference type="InParanoid" id="B0CPX1"/>
<sequence>MDSGDRNPTDKSSSEDGRSGTKLTPGMRPGARYIYYRLYTKDGPLESNSPIYSNDRFISRIASSSVRPPHTATSLLRYLCKIEGLALQNCILFQSLSEITALDDLIHLSLWGTTGPGTSNGDPMALVVDKSAAERRSQVTSVVQPQGLFEGDHEHRYVYYCVYDDDGEIVPKTSFDDNNPSLGRIKTLSVPPPHTVSSLKNYVIKSEDVSAINVLLFEDEGSESAMTDNDALTLLSDTFPGFTEDRPIAITYESGTANGSADNEDPDDIQTRKLMEALAQVKKELNEVREGWEKAKETHVREINEALSAILPAQLKPSTFTKILKATNDWGRRSMRPIVVSLVFIDLSRVIPPAEVVDYRMEWLPGDKLFWKTGFFISDPTSFLDDVVFC</sequence>
<protein>
    <submittedName>
        <fullName evidence="2">Predicted protein</fullName>
    </submittedName>
</protein>
<name>B0CPX1_LACBS</name>
<organism evidence="3">
    <name type="scientific">Laccaria bicolor (strain S238N-H82 / ATCC MYA-4686)</name>
    <name type="common">Bicoloured deceiver</name>
    <name type="synonym">Laccaria laccata var. bicolor</name>
    <dbReference type="NCBI Taxonomy" id="486041"/>
    <lineage>
        <taxon>Eukaryota</taxon>
        <taxon>Fungi</taxon>
        <taxon>Dikarya</taxon>
        <taxon>Basidiomycota</taxon>
        <taxon>Agaricomycotina</taxon>
        <taxon>Agaricomycetes</taxon>
        <taxon>Agaricomycetidae</taxon>
        <taxon>Agaricales</taxon>
        <taxon>Agaricineae</taxon>
        <taxon>Hydnangiaceae</taxon>
        <taxon>Laccaria</taxon>
    </lineage>
</organism>
<dbReference type="OrthoDB" id="3021143at2759"/>
<dbReference type="Proteomes" id="UP000001194">
    <property type="component" value="Unassembled WGS sequence"/>
</dbReference>